<keyword evidence="1" id="KW-1133">Transmembrane helix</keyword>
<gene>
    <name evidence="2" type="ORF">OFUS_LOCUS19298</name>
</gene>
<organism evidence="2 3">
    <name type="scientific">Owenia fusiformis</name>
    <name type="common">Polychaete worm</name>
    <dbReference type="NCBI Taxonomy" id="6347"/>
    <lineage>
        <taxon>Eukaryota</taxon>
        <taxon>Metazoa</taxon>
        <taxon>Spiralia</taxon>
        <taxon>Lophotrochozoa</taxon>
        <taxon>Annelida</taxon>
        <taxon>Polychaeta</taxon>
        <taxon>Sedentaria</taxon>
        <taxon>Canalipalpata</taxon>
        <taxon>Sabellida</taxon>
        <taxon>Oweniida</taxon>
        <taxon>Oweniidae</taxon>
        <taxon>Owenia</taxon>
    </lineage>
</organism>
<dbReference type="Proteomes" id="UP000749559">
    <property type="component" value="Unassembled WGS sequence"/>
</dbReference>
<name>A0A8S4PKD6_OWEFU</name>
<protein>
    <submittedName>
        <fullName evidence="2">Uncharacterized protein</fullName>
    </submittedName>
</protein>
<evidence type="ECO:0000313" key="3">
    <source>
        <dbReference type="Proteomes" id="UP000749559"/>
    </source>
</evidence>
<keyword evidence="1" id="KW-0472">Membrane</keyword>
<dbReference type="EMBL" id="CAIIXF020000009">
    <property type="protein sequence ID" value="CAH1794628.1"/>
    <property type="molecule type" value="Genomic_DNA"/>
</dbReference>
<proteinExistence type="predicted"/>
<keyword evidence="1" id="KW-0812">Transmembrane</keyword>
<keyword evidence="3" id="KW-1185">Reference proteome</keyword>
<feature type="transmembrane region" description="Helical" evidence="1">
    <location>
        <begin position="43"/>
        <end position="65"/>
    </location>
</feature>
<sequence length="119" mass="13784">MYEDNVPVVWSFIVIVTQIDQCERCTQCAKDSEHYEQHPSQSYITTGALILILLFTECLDFLLGFPHFQKNLQIRNSCDNYRYEKNNRGKYNYETKILVVVMQTSKVLSLKANAAPSNP</sequence>
<reference evidence="2" key="1">
    <citation type="submission" date="2022-03" db="EMBL/GenBank/DDBJ databases">
        <authorList>
            <person name="Martin C."/>
        </authorList>
    </citation>
    <scope>NUCLEOTIDE SEQUENCE</scope>
</reference>
<evidence type="ECO:0000313" key="2">
    <source>
        <dbReference type="EMBL" id="CAH1794628.1"/>
    </source>
</evidence>
<comment type="caution">
    <text evidence="2">The sequence shown here is derived from an EMBL/GenBank/DDBJ whole genome shotgun (WGS) entry which is preliminary data.</text>
</comment>
<dbReference type="AlphaFoldDB" id="A0A8S4PKD6"/>
<evidence type="ECO:0000256" key="1">
    <source>
        <dbReference type="SAM" id="Phobius"/>
    </source>
</evidence>
<accession>A0A8S4PKD6</accession>